<proteinExistence type="inferred from homology"/>
<organism evidence="2 3">
    <name type="scientific">Candidimonas nitroreducens</name>
    <dbReference type="NCBI Taxonomy" id="683354"/>
    <lineage>
        <taxon>Bacteria</taxon>
        <taxon>Pseudomonadati</taxon>
        <taxon>Pseudomonadota</taxon>
        <taxon>Betaproteobacteria</taxon>
        <taxon>Burkholderiales</taxon>
        <taxon>Alcaligenaceae</taxon>
        <taxon>Candidimonas</taxon>
    </lineage>
</organism>
<dbReference type="Pfam" id="PF03401">
    <property type="entry name" value="TctC"/>
    <property type="match status" value="1"/>
</dbReference>
<evidence type="ECO:0000256" key="1">
    <source>
        <dbReference type="ARBA" id="ARBA00006987"/>
    </source>
</evidence>
<keyword evidence="3" id="KW-1185">Reference proteome</keyword>
<protein>
    <submittedName>
        <fullName evidence="2">ABC transporter substrate-binding protein</fullName>
    </submittedName>
</protein>
<dbReference type="Gene3D" id="3.40.190.150">
    <property type="entry name" value="Bordetella uptake gene, domain 1"/>
    <property type="match status" value="1"/>
</dbReference>
<accession>A0A225M309</accession>
<sequence>MGLAHPPQARAASFPSRPITIIVGSEAGSSPDVLARLVASDMGAALHQSIIVENKPGATGAIGAGYVASARPDGYTLLMGTVSNIALSPLSRTVHYKSGDFTVVSPVASVPLVLVTAYGANVHDLAGIKALAAKQPQGMAYSSPGIGGPQHLAGLLLQKALGLNLLHVPYKSGGAAVLAVASGETQLTFAGVSAAMPFIHSKKVAPVFVTATARLQSLPQVPTAKEFGMPDLLVDNWHGLFAPHGLPEPVRQVLAAAVHKALENPKVQEKFTALGAAVDLRSPDDYVGFVSAETKRWAQVVHENHISF</sequence>
<dbReference type="Proteomes" id="UP000214603">
    <property type="component" value="Unassembled WGS sequence"/>
</dbReference>
<dbReference type="InterPro" id="IPR042100">
    <property type="entry name" value="Bug_dom1"/>
</dbReference>
<comment type="caution">
    <text evidence="2">The sequence shown here is derived from an EMBL/GenBank/DDBJ whole genome shotgun (WGS) entry which is preliminary data.</text>
</comment>
<dbReference type="PIRSF" id="PIRSF017082">
    <property type="entry name" value="YflP"/>
    <property type="match status" value="1"/>
</dbReference>
<dbReference type="EMBL" id="NJIH01000012">
    <property type="protein sequence ID" value="OWT55698.1"/>
    <property type="molecule type" value="Genomic_DNA"/>
</dbReference>
<dbReference type="AlphaFoldDB" id="A0A225M309"/>
<evidence type="ECO:0000313" key="2">
    <source>
        <dbReference type="EMBL" id="OWT55698.1"/>
    </source>
</evidence>
<dbReference type="InterPro" id="IPR005064">
    <property type="entry name" value="BUG"/>
</dbReference>
<evidence type="ECO:0000313" key="3">
    <source>
        <dbReference type="Proteomes" id="UP000214603"/>
    </source>
</evidence>
<dbReference type="PANTHER" id="PTHR42928:SF5">
    <property type="entry name" value="BLR1237 PROTEIN"/>
    <property type="match status" value="1"/>
</dbReference>
<comment type="similarity">
    <text evidence="1">Belongs to the UPF0065 (bug) family.</text>
</comment>
<reference evidence="3" key="1">
    <citation type="submission" date="2017-06" db="EMBL/GenBank/DDBJ databases">
        <title>Herbaspirillum phytohormonus sp. nov., isolated from the root nodule of Robinia pseudoacacia in lead-zinc mine.</title>
        <authorList>
            <person name="Fan M."/>
            <person name="Lin Y."/>
        </authorList>
    </citation>
    <scope>NUCLEOTIDE SEQUENCE [LARGE SCALE GENOMIC DNA]</scope>
    <source>
        <strain evidence="3">SC-089</strain>
    </source>
</reference>
<name>A0A225M309_9BURK</name>
<dbReference type="PANTHER" id="PTHR42928">
    <property type="entry name" value="TRICARBOXYLATE-BINDING PROTEIN"/>
    <property type="match status" value="1"/>
</dbReference>
<dbReference type="CDD" id="cd07012">
    <property type="entry name" value="PBP2_Bug_TTT"/>
    <property type="match status" value="1"/>
</dbReference>
<gene>
    <name evidence="2" type="ORF">CEY11_20485</name>
</gene>
<dbReference type="OrthoDB" id="8678650at2"/>
<dbReference type="Gene3D" id="3.40.190.10">
    <property type="entry name" value="Periplasmic binding protein-like II"/>
    <property type="match status" value="1"/>
</dbReference>
<dbReference type="SUPFAM" id="SSF53850">
    <property type="entry name" value="Periplasmic binding protein-like II"/>
    <property type="match status" value="1"/>
</dbReference>